<sequence length="201" mass="21727">MLTLTSEIRTPYHPIRAGAKLALLCAATVGLFMLGSLGAMVAANAAVAALYLVPGRPFAKDGLRLLKPVWIFVALVLAWHVLTHDTRAGLVIALRLTAAVALANLVTMTTRFDDMVEVVLWLLSPLRRLGIRTAPIGFAIVLVVRFIPVLLAKARSLIEAWRARSPRRAGWQVALPIALVAIDDAEHVAEALRARGGFDTE</sequence>
<comment type="similarity">
    <text evidence="2">Belongs to the CbiQ family.</text>
</comment>
<evidence type="ECO:0000313" key="8">
    <source>
        <dbReference type="Proteomes" id="UP000193207"/>
    </source>
</evidence>
<protein>
    <submittedName>
        <fullName evidence="7">Energy-coupling factor transporter transmembrane protein BioN</fullName>
    </submittedName>
</protein>
<dbReference type="AlphaFoldDB" id="A0A1X6ZLB7"/>
<dbReference type="RefSeq" id="WP_085818559.1">
    <property type="nucleotide sequence ID" value="NZ_FWFU01000004.1"/>
</dbReference>
<dbReference type="Proteomes" id="UP000193207">
    <property type="component" value="Unassembled WGS sequence"/>
</dbReference>
<reference evidence="7 8" key="1">
    <citation type="submission" date="2017-03" db="EMBL/GenBank/DDBJ databases">
        <authorList>
            <person name="Afonso C.L."/>
            <person name="Miller P.J."/>
            <person name="Scott M.A."/>
            <person name="Spackman E."/>
            <person name="Goraichik I."/>
            <person name="Dimitrov K.M."/>
            <person name="Suarez D.L."/>
            <person name="Swayne D.E."/>
        </authorList>
    </citation>
    <scope>NUCLEOTIDE SEQUENCE [LARGE SCALE GENOMIC DNA]</scope>
    <source>
        <strain evidence="7 8">CECT 8110</strain>
    </source>
</reference>
<proteinExistence type="inferred from homology"/>
<dbReference type="Pfam" id="PF02361">
    <property type="entry name" value="CbiQ"/>
    <property type="match status" value="1"/>
</dbReference>
<gene>
    <name evidence="7" type="primary">bioN</name>
    <name evidence="7" type="ORF">ROH8110_02996</name>
</gene>
<dbReference type="OrthoDB" id="5868344at2"/>
<feature type="transmembrane region" description="Helical" evidence="6">
    <location>
        <begin position="21"/>
        <end position="53"/>
    </location>
</feature>
<dbReference type="InterPro" id="IPR003339">
    <property type="entry name" value="ABC/ECF_trnsptr_transmembrane"/>
</dbReference>
<feature type="transmembrane region" description="Helical" evidence="6">
    <location>
        <begin position="89"/>
        <end position="109"/>
    </location>
</feature>
<accession>A0A1X6ZLB7</accession>
<keyword evidence="5 6" id="KW-0472">Membrane</keyword>
<evidence type="ECO:0000313" key="7">
    <source>
        <dbReference type="EMBL" id="SLN55223.1"/>
    </source>
</evidence>
<comment type="subcellular location">
    <subcellularLocation>
        <location evidence="1">Membrane</location>
        <topology evidence="1">Multi-pass membrane protein</topology>
    </subcellularLocation>
</comment>
<dbReference type="CDD" id="cd16914">
    <property type="entry name" value="EcfT"/>
    <property type="match status" value="1"/>
</dbReference>
<name>A0A1X6ZLB7_9RHOB</name>
<organism evidence="7 8">
    <name type="scientific">Roseovarius halotolerans</name>
    <dbReference type="NCBI Taxonomy" id="505353"/>
    <lineage>
        <taxon>Bacteria</taxon>
        <taxon>Pseudomonadati</taxon>
        <taxon>Pseudomonadota</taxon>
        <taxon>Alphaproteobacteria</taxon>
        <taxon>Rhodobacterales</taxon>
        <taxon>Roseobacteraceae</taxon>
        <taxon>Roseovarius</taxon>
    </lineage>
</organism>
<evidence type="ECO:0000256" key="1">
    <source>
        <dbReference type="ARBA" id="ARBA00004141"/>
    </source>
</evidence>
<evidence type="ECO:0000256" key="4">
    <source>
        <dbReference type="ARBA" id="ARBA00022989"/>
    </source>
</evidence>
<keyword evidence="4 6" id="KW-1133">Transmembrane helix</keyword>
<keyword evidence="3 6" id="KW-0812">Transmembrane</keyword>
<evidence type="ECO:0000256" key="6">
    <source>
        <dbReference type="SAM" id="Phobius"/>
    </source>
</evidence>
<feature type="transmembrane region" description="Helical" evidence="6">
    <location>
        <begin position="65"/>
        <end position="82"/>
    </location>
</feature>
<evidence type="ECO:0000256" key="3">
    <source>
        <dbReference type="ARBA" id="ARBA00022692"/>
    </source>
</evidence>
<evidence type="ECO:0000256" key="5">
    <source>
        <dbReference type="ARBA" id="ARBA00023136"/>
    </source>
</evidence>
<feature type="transmembrane region" description="Helical" evidence="6">
    <location>
        <begin position="129"/>
        <end position="152"/>
    </location>
</feature>
<keyword evidence="8" id="KW-1185">Reference proteome</keyword>
<evidence type="ECO:0000256" key="2">
    <source>
        <dbReference type="ARBA" id="ARBA00008564"/>
    </source>
</evidence>
<dbReference type="GO" id="GO:0005886">
    <property type="term" value="C:plasma membrane"/>
    <property type="evidence" value="ECO:0007669"/>
    <property type="project" value="UniProtKB-ARBA"/>
</dbReference>
<dbReference type="EMBL" id="FWFU01000004">
    <property type="protein sequence ID" value="SLN55223.1"/>
    <property type="molecule type" value="Genomic_DNA"/>
</dbReference>